<dbReference type="KEGG" id="smo:SELMODRAFT_426835"/>
<evidence type="ECO:0000313" key="15">
    <source>
        <dbReference type="EMBL" id="EFJ10835.1"/>
    </source>
</evidence>
<keyword evidence="3" id="KW-0109">Calcium transport</keyword>
<evidence type="ECO:0000256" key="13">
    <source>
        <dbReference type="SAM" id="Phobius"/>
    </source>
</evidence>
<dbReference type="InterPro" id="IPR050599">
    <property type="entry name" value="VDCC_alpha-1_subunit"/>
</dbReference>
<evidence type="ECO:0000256" key="6">
    <source>
        <dbReference type="ARBA" id="ARBA00022837"/>
    </source>
</evidence>
<dbReference type="PANTHER" id="PTHR45628:SF7">
    <property type="entry name" value="VOLTAGE-DEPENDENT CALCIUM CHANNEL TYPE A SUBUNIT ALPHA-1"/>
    <property type="match status" value="1"/>
</dbReference>
<keyword evidence="7" id="KW-0851">Voltage-gated channel</keyword>
<organism evidence="16">
    <name type="scientific">Selaginella moellendorffii</name>
    <name type="common">Spikemoss</name>
    <dbReference type="NCBI Taxonomy" id="88036"/>
    <lineage>
        <taxon>Eukaryota</taxon>
        <taxon>Viridiplantae</taxon>
        <taxon>Streptophyta</taxon>
        <taxon>Embryophyta</taxon>
        <taxon>Tracheophyta</taxon>
        <taxon>Lycopodiopsida</taxon>
        <taxon>Selaginellales</taxon>
        <taxon>Selaginellaceae</taxon>
        <taxon>Selaginella</taxon>
    </lineage>
</organism>
<evidence type="ECO:0000256" key="9">
    <source>
        <dbReference type="ARBA" id="ARBA00023065"/>
    </source>
</evidence>
<dbReference type="InterPro" id="IPR027359">
    <property type="entry name" value="Volt_channel_dom_sf"/>
</dbReference>
<evidence type="ECO:0000256" key="7">
    <source>
        <dbReference type="ARBA" id="ARBA00022882"/>
    </source>
</evidence>
<keyword evidence="9" id="KW-0406">Ion transport</keyword>
<accession>D8SXN1</accession>
<evidence type="ECO:0000259" key="14">
    <source>
        <dbReference type="Pfam" id="PF00520"/>
    </source>
</evidence>
<reference evidence="15 16" key="1">
    <citation type="journal article" date="2011" name="Science">
        <title>The Selaginella genome identifies genetic changes associated with the evolution of vascular plants.</title>
        <authorList>
            <person name="Banks J.A."/>
            <person name="Nishiyama T."/>
            <person name="Hasebe M."/>
            <person name="Bowman J.L."/>
            <person name="Gribskov M."/>
            <person name="dePamphilis C."/>
            <person name="Albert V.A."/>
            <person name="Aono N."/>
            <person name="Aoyama T."/>
            <person name="Ambrose B.A."/>
            <person name="Ashton N.W."/>
            <person name="Axtell M.J."/>
            <person name="Barker E."/>
            <person name="Barker M.S."/>
            <person name="Bennetzen J.L."/>
            <person name="Bonawitz N.D."/>
            <person name="Chapple C."/>
            <person name="Cheng C."/>
            <person name="Correa L.G."/>
            <person name="Dacre M."/>
            <person name="DeBarry J."/>
            <person name="Dreyer I."/>
            <person name="Elias M."/>
            <person name="Engstrom E.M."/>
            <person name="Estelle M."/>
            <person name="Feng L."/>
            <person name="Finet C."/>
            <person name="Floyd S.K."/>
            <person name="Frommer W.B."/>
            <person name="Fujita T."/>
            <person name="Gramzow L."/>
            <person name="Gutensohn M."/>
            <person name="Harholt J."/>
            <person name="Hattori M."/>
            <person name="Heyl A."/>
            <person name="Hirai T."/>
            <person name="Hiwatashi Y."/>
            <person name="Ishikawa M."/>
            <person name="Iwata M."/>
            <person name="Karol K.G."/>
            <person name="Koehler B."/>
            <person name="Kolukisaoglu U."/>
            <person name="Kubo M."/>
            <person name="Kurata T."/>
            <person name="Lalonde S."/>
            <person name="Li K."/>
            <person name="Li Y."/>
            <person name="Litt A."/>
            <person name="Lyons E."/>
            <person name="Manning G."/>
            <person name="Maruyama T."/>
            <person name="Michael T.P."/>
            <person name="Mikami K."/>
            <person name="Miyazaki S."/>
            <person name="Morinaga S."/>
            <person name="Murata T."/>
            <person name="Mueller-Roeber B."/>
            <person name="Nelson D.R."/>
            <person name="Obara M."/>
            <person name="Oguri Y."/>
            <person name="Olmstead R.G."/>
            <person name="Onodera N."/>
            <person name="Petersen B.L."/>
            <person name="Pils B."/>
            <person name="Prigge M."/>
            <person name="Rensing S.A."/>
            <person name="Riano-Pachon D.M."/>
            <person name="Roberts A.W."/>
            <person name="Sato Y."/>
            <person name="Scheller H.V."/>
            <person name="Schulz B."/>
            <person name="Schulz C."/>
            <person name="Shakirov E.V."/>
            <person name="Shibagaki N."/>
            <person name="Shinohara N."/>
            <person name="Shippen D.E."/>
            <person name="Soerensen I."/>
            <person name="Sotooka R."/>
            <person name="Sugimoto N."/>
            <person name="Sugita M."/>
            <person name="Sumikawa N."/>
            <person name="Tanurdzic M."/>
            <person name="Theissen G."/>
            <person name="Ulvskov P."/>
            <person name="Wakazuki S."/>
            <person name="Weng J.K."/>
            <person name="Willats W.W."/>
            <person name="Wipf D."/>
            <person name="Wolf P.G."/>
            <person name="Yang L."/>
            <person name="Zimmer A.D."/>
            <person name="Zhu Q."/>
            <person name="Mitros T."/>
            <person name="Hellsten U."/>
            <person name="Loque D."/>
            <person name="Otillar R."/>
            <person name="Salamov A."/>
            <person name="Schmutz J."/>
            <person name="Shapiro H."/>
            <person name="Lindquist E."/>
            <person name="Lucas S."/>
            <person name="Rokhsar D."/>
            <person name="Grigoriev I.V."/>
        </authorList>
    </citation>
    <scope>NUCLEOTIDE SEQUENCE [LARGE SCALE GENOMIC DNA]</scope>
</reference>
<dbReference type="GO" id="GO:0005262">
    <property type="term" value="F:calcium channel activity"/>
    <property type="evidence" value="ECO:0007669"/>
    <property type="project" value="UniProtKB-KW"/>
</dbReference>
<gene>
    <name evidence="15" type="ORF">SELMODRAFT_426835</name>
</gene>
<dbReference type="Proteomes" id="UP000001514">
    <property type="component" value="Unassembled WGS sequence"/>
</dbReference>
<keyword evidence="2" id="KW-0813">Transport</keyword>
<evidence type="ECO:0000256" key="2">
    <source>
        <dbReference type="ARBA" id="ARBA00022448"/>
    </source>
</evidence>
<dbReference type="EMBL" id="GL377651">
    <property type="protein sequence ID" value="EFJ10835.1"/>
    <property type="molecule type" value="Genomic_DNA"/>
</dbReference>
<dbReference type="SUPFAM" id="SSF81324">
    <property type="entry name" value="Voltage-gated potassium channels"/>
    <property type="match status" value="1"/>
</dbReference>
<protein>
    <recommendedName>
        <fullName evidence="14">Ion transport domain-containing protein</fullName>
    </recommendedName>
</protein>
<dbReference type="InterPro" id="IPR005821">
    <property type="entry name" value="Ion_trans_dom"/>
</dbReference>
<dbReference type="AlphaFoldDB" id="D8SXN1"/>
<keyword evidence="8 13" id="KW-1133">Transmembrane helix</keyword>
<dbReference type="Gramene" id="EFJ10835">
    <property type="protein sequence ID" value="EFJ10835"/>
    <property type="gene ID" value="SELMODRAFT_426835"/>
</dbReference>
<evidence type="ECO:0000256" key="10">
    <source>
        <dbReference type="ARBA" id="ARBA00023136"/>
    </source>
</evidence>
<feature type="transmembrane region" description="Helical" evidence="13">
    <location>
        <begin position="97"/>
        <end position="115"/>
    </location>
</feature>
<dbReference type="Pfam" id="PF00520">
    <property type="entry name" value="Ion_trans"/>
    <property type="match status" value="1"/>
</dbReference>
<proteinExistence type="predicted"/>
<dbReference type="InParanoid" id="D8SXN1"/>
<comment type="subcellular location">
    <subcellularLocation>
        <location evidence="1">Membrane</location>
        <topology evidence="1">Multi-pass membrane protein</topology>
    </subcellularLocation>
</comment>
<evidence type="ECO:0000256" key="3">
    <source>
        <dbReference type="ARBA" id="ARBA00022568"/>
    </source>
</evidence>
<sequence>MANILRDDIIRDDASMRWHMRLWNKSKKVQRNVVRAFSRTQSSMRDAFRSSSLRLSRAGSMTYNRSLSRSMSMGARAALSLSDQCRAIAERPSFDWGVLLAVTVNAIVLCLYKYGMSKELFADGIQAVLLVVFSGELLLRFLAYGPGSFISDRMNLLDFFVVVVSAGALVSRKYPNISAVRVLRWFYLSKKHECGR</sequence>
<dbReference type="GO" id="GO:0034702">
    <property type="term" value="C:monoatomic ion channel complex"/>
    <property type="evidence" value="ECO:0007669"/>
    <property type="project" value="UniProtKB-KW"/>
</dbReference>
<keyword evidence="11" id="KW-0325">Glycoprotein</keyword>
<evidence type="ECO:0000256" key="11">
    <source>
        <dbReference type="ARBA" id="ARBA00023180"/>
    </source>
</evidence>
<keyword evidence="10 13" id="KW-0472">Membrane</keyword>
<evidence type="ECO:0000256" key="8">
    <source>
        <dbReference type="ARBA" id="ARBA00022989"/>
    </source>
</evidence>
<dbReference type="PANTHER" id="PTHR45628">
    <property type="entry name" value="VOLTAGE-DEPENDENT CALCIUM CHANNEL TYPE A SUBUNIT ALPHA-1"/>
    <property type="match status" value="1"/>
</dbReference>
<feature type="transmembrane region" description="Helical" evidence="13">
    <location>
        <begin position="127"/>
        <end position="144"/>
    </location>
</feature>
<dbReference type="STRING" id="88036.D8SXN1"/>
<evidence type="ECO:0000256" key="1">
    <source>
        <dbReference type="ARBA" id="ARBA00004141"/>
    </source>
</evidence>
<feature type="domain" description="Ion transport" evidence="14">
    <location>
        <begin position="92"/>
        <end position="189"/>
    </location>
</feature>
<dbReference type="Gene3D" id="1.20.120.350">
    <property type="entry name" value="Voltage-gated potassium channels. Chain C"/>
    <property type="match status" value="1"/>
</dbReference>
<keyword evidence="4" id="KW-0107">Calcium channel</keyword>
<keyword evidence="6" id="KW-0106">Calcium</keyword>
<keyword evidence="12" id="KW-0407">Ion channel</keyword>
<keyword evidence="16" id="KW-1185">Reference proteome</keyword>
<evidence type="ECO:0000256" key="4">
    <source>
        <dbReference type="ARBA" id="ARBA00022673"/>
    </source>
</evidence>
<evidence type="ECO:0000256" key="12">
    <source>
        <dbReference type="ARBA" id="ARBA00023303"/>
    </source>
</evidence>
<name>D8SXN1_SELML</name>
<evidence type="ECO:0000256" key="5">
    <source>
        <dbReference type="ARBA" id="ARBA00022692"/>
    </source>
</evidence>
<dbReference type="HOGENOM" id="CLU_1392296_0_0_1"/>
<evidence type="ECO:0000313" key="16">
    <source>
        <dbReference type="Proteomes" id="UP000001514"/>
    </source>
</evidence>
<keyword evidence="5 13" id="KW-0812">Transmembrane</keyword>